<name>A0A2N5IXI4_9BIFI</name>
<reference evidence="6 7" key="1">
    <citation type="submission" date="2017-07" db="EMBL/GenBank/DDBJ databases">
        <title>Bifidobacterium novel species.</title>
        <authorList>
            <person name="Lugli G.A."/>
            <person name="Milani C."/>
            <person name="Duranti S."/>
            <person name="Mangifesta M."/>
        </authorList>
    </citation>
    <scope>NUCLEOTIDE SEQUENCE [LARGE SCALE GENOMIC DNA]</scope>
    <source>
        <strain evidence="7">Goo31D</strain>
    </source>
</reference>
<comment type="caution">
    <text evidence="6">The sequence shown here is derived from an EMBL/GenBank/DDBJ whole genome shotgun (WGS) entry which is preliminary data.</text>
</comment>
<dbReference type="PROSITE" id="PS50931">
    <property type="entry name" value="HTH_LYSR"/>
    <property type="match status" value="1"/>
</dbReference>
<sequence>MEIRALRAFLEVSREENMTRAAANLHMSQPSLSKLIKSLEHELGTQLFVRRSFGLTLTKEGRVLRERARDLVGMADRIEDEFASLGNVTGGTLYFGLAESYQIQYLARQIKQLREQCADLRYHVESGVSSQVLEHLDQGTLDFAVLAHDPDLTKYEALEFPNVDRWGVIVPADHRLASRTSVSIDDLVGEPLFCSQQAWKHEIARWAGSRMPDLRLEATFGLAYNAAVFAREGLGVLLAFDRIVDTSADSGLVFRPLRPALVTKLHLVWRRNRPLSPIAERFLRQLRGA</sequence>
<dbReference type="PANTHER" id="PTHR30346:SF28">
    <property type="entry name" value="HTH-TYPE TRANSCRIPTIONAL REGULATOR CYNR"/>
    <property type="match status" value="1"/>
</dbReference>
<evidence type="ECO:0000256" key="3">
    <source>
        <dbReference type="ARBA" id="ARBA00023125"/>
    </source>
</evidence>
<dbReference type="GO" id="GO:0032993">
    <property type="term" value="C:protein-DNA complex"/>
    <property type="evidence" value="ECO:0007669"/>
    <property type="project" value="TreeGrafter"/>
</dbReference>
<dbReference type="RefSeq" id="WP_026644846.1">
    <property type="nucleotide sequence ID" value="NZ_NMYC01000005.1"/>
</dbReference>
<evidence type="ECO:0000313" key="7">
    <source>
        <dbReference type="Proteomes" id="UP000234935"/>
    </source>
</evidence>
<dbReference type="EMBL" id="NMYC01000005">
    <property type="protein sequence ID" value="PLS26665.1"/>
    <property type="molecule type" value="Genomic_DNA"/>
</dbReference>
<proteinExistence type="inferred from homology"/>
<dbReference type="InterPro" id="IPR036388">
    <property type="entry name" value="WH-like_DNA-bd_sf"/>
</dbReference>
<evidence type="ECO:0000259" key="5">
    <source>
        <dbReference type="PROSITE" id="PS50931"/>
    </source>
</evidence>
<dbReference type="InterPro" id="IPR005119">
    <property type="entry name" value="LysR_subst-bd"/>
</dbReference>
<dbReference type="PRINTS" id="PR00039">
    <property type="entry name" value="HTHLYSR"/>
</dbReference>
<accession>A0A2N5IXI4</accession>
<dbReference type="InterPro" id="IPR036390">
    <property type="entry name" value="WH_DNA-bd_sf"/>
</dbReference>
<dbReference type="Gene3D" id="1.10.10.10">
    <property type="entry name" value="Winged helix-like DNA-binding domain superfamily/Winged helix DNA-binding domain"/>
    <property type="match status" value="1"/>
</dbReference>
<feature type="domain" description="HTH lysR-type" evidence="5">
    <location>
        <begin position="1"/>
        <end position="58"/>
    </location>
</feature>
<dbReference type="Gene3D" id="3.40.190.10">
    <property type="entry name" value="Periplasmic binding protein-like II"/>
    <property type="match status" value="2"/>
</dbReference>
<evidence type="ECO:0000256" key="4">
    <source>
        <dbReference type="ARBA" id="ARBA00023163"/>
    </source>
</evidence>
<dbReference type="PANTHER" id="PTHR30346">
    <property type="entry name" value="TRANSCRIPTIONAL DUAL REGULATOR HCAR-RELATED"/>
    <property type="match status" value="1"/>
</dbReference>
<evidence type="ECO:0000256" key="1">
    <source>
        <dbReference type="ARBA" id="ARBA00009437"/>
    </source>
</evidence>
<keyword evidence="3" id="KW-0238">DNA-binding</keyword>
<protein>
    <submittedName>
        <fullName evidence="6">LysR family transcriptional regulator</fullName>
    </submittedName>
</protein>
<dbReference type="Pfam" id="PF00126">
    <property type="entry name" value="HTH_1"/>
    <property type="match status" value="1"/>
</dbReference>
<evidence type="ECO:0000313" key="6">
    <source>
        <dbReference type="EMBL" id="PLS26665.1"/>
    </source>
</evidence>
<dbReference type="SUPFAM" id="SSF53850">
    <property type="entry name" value="Periplasmic binding protein-like II"/>
    <property type="match status" value="1"/>
</dbReference>
<dbReference type="OrthoDB" id="3181812at2"/>
<dbReference type="Pfam" id="PF03466">
    <property type="entry name" value="LysR_substrate"/>
    <property type="match status" value="1"/>
</dbReference>
<dbReference type="CDD" id="cd05466">
    <property type="entry name" value="PBP2_LTTR_substrate"/>
    <property type="match status" value="1"/>
</dbReference>
<comment type="similarity">
    <text evidence="1">Belongs to the LysR transcriptional regulatory family.</text>
</comment>
<organism evidence="6 7">
    <name type="scientific">Bifidobacterium anseris</name>
    <dbReference type="NCBI Taxonomy" id="2020963"/>
    <lineage>
        <taxon>Bacteria</taxon>
        <taxon>Bacillati</taxon>
        <taxon>Actinomycetota</taxon>
        <taxon>Actinomycetes</taxon>
        <taxon>Bifidobacteriales</taxon>
        <taxon>Bifidobacteriaceae</taxon>
        <taxon>Bifidobacterium</taxon>
    </lineage>
</organism>
<keyword evidence="7" id="KW-1185">Reference proteome</keyword>
<dbReference type="SUPFAM" id="SSF46785">
    <property type="entry name" value="Winged helix' DNA-binding domain"/>
    <property type="match status" value="1"/>
</dbReference>
<dbReference type="InterPro" id="IPR000847">
    <property type="entry name" value="LysR_HTH_N"/>
</dbReference>
<keyword evidence="4" id="KW-0804">Transcription</keyword>
<dbReference type="AlphaFoldDB" id="A0A2N5IXI4"/>
<dbReference type="Proteomes" id="UP000234935">
    <property type="component" value="Unassembled WGS sequence"/>
</dbReference>
<evidence type="ECO:0000256" key="2">
    <source>
        <dbReference type="ARBA" id="ARBA00023015"/>
    </source>
</evidence>
<dbReference type="FunFam" id="1.10.10.10:FF:000001">
    <property type="entry name" value="LysR family transcriptional regulator"/>
    <property type="match status" value="1"/>
</dbReference>
<dbReference type="GO" id="GO:0003677">
    <property type="term" value="F:DNA binding"/>
    <property type="evidence" value="ECO:0007669"/>
    <property type="project" value="UniProtKB-KW"/>
</dbReference>
<dbReference type="GO" id="GO:0003700">
    <property type="term" value="F:DNA-binding transcription factor activity"/>
    <property type="evidence" value="ECO:0007669"/>
    <property type="project" value="InterPro"/>
</dbReference>
<gene>
    <name evidence="6" type="ORF">CGZ88_1150</name>
</gene>
<keyword evidence="2" id="KW-0805">Transcription regulation</keyword>